<comment type="caution">
    <text evidence="3">The sequence shown here is derived from an EMBL/GenBank/DDBJ whole genome shotgun (WGS) entry which is preliminary data.</text>
</comment>
<feature type="region of interest" description="Disordered" evidence="2">
    <location>
        <begin position="1"/>
        <end position="22"/>
    </location>
</feature>
<dbReference type="Proteomes" id="UP001286313">
    <property type="component" value="Unassembled WGS sequence"/>
</dbReference>
<organism evidence="3 4">
    <name type="scientific">Petrolisthes cinctipes</name>
    <name type="common">Flat porcelain crab</name>
    <dbReference type="NCBI Taxonomy" id="88211"/>
    <lineage>
        <taxon>Eukaryota</taxon>
        <taxon>Metazoa</taxon>
        <taxon>Ecdysozoa</taxon>
        <taxon>Arthropoda</taxon>
        <taxon>Crustacea</taxon>
        <taxon>Multicrustacea</taxon>
        <taxon>Malacostraca</taxon>
        <taxon>Eumalacostraca</taxon>
        <taxon>Eucarida</taxon>
        <taxon>Decapoda</taxon>
        <taxon>Pleocyemata</taxon>
        <taxon>Anomura</taxon>
        <taxon>Galatheoidea</taxon>
        <taxon>Porcellanidae</taxon>
        <taxon>Petrolisthes</taxon>
    </lineage>
</organism>
<feature type="region of interest" description="Disordered" evidence="2">
    <location>
        <begin position="569"/>
        <end position="597"/>
    </location>
</feature>
<feature type="region of interest" description="Disordered" evidence="2">
    <location>
        <begin position="324"/>
        <end position="345"/>
    </location>
</feature>
<feature type="region of interest" description="Disordered" evidence="2">
    <location>
        <begin position="472"/>
        <end position="520"/>
    </location>
</feature>
<keyword evidence="1" id="KW-0175">Coiled coil</keyword>
<gene>
    <name evidence="3" type="ORF">Pcinc_018844</name>
</gene>
<evidence type="ECO:0000313" key="4">
    <source>
        <dbReference type="Proteomes" id="UP001286313"/>
    </source>
</evidence>
<accession>A0AAE1FNC1</accession>
<evidence type="ECO:0000256" key="2">
    <source>
        <dbReference type="SAM" id="MobiDB-lite"/>
    </source>
</evidence>
<feature type="coiled-coil region" evidence="1">
    <location>
        <begin position="134"/>
        <end position="182"/>
    </location>
</feature>
<sequence length="597" mass="66658">MDDQDVEEKQAPTFKQSWKKSLPKKDEKVVIKSVLAKFKMPKKTVIESPYMPPPEKDLFQYVGRTQRQLHQELVESGNDPLPVSRVRRGNDGMRGVKERKGGEQLGPPPRRRQVGTPITQPLTAREYLLAARTTAREKNLARVAEVEKERLEEELSRERSKNSQLEEQLDHHQEALQEFLQYHYCQVSEAISRGAEAKRNLTEQEIRIDYFLGLLAEARTVQEEEEERLQELTAFQQFLAAVTPAQSLRDLKRRMKEIQEEVKESCDAEEGSFTNVDMASLALAASDSAADKCGQVIASDEGGSLGADLLALRMMKAGHLASHIPTTQSPVNSSQALVPTEEGKNGSADMLCDSGAFAEEFLQDETHLASLAGMYESQCHVLLSLLTRLQNQWEAIGREMAGRQGKLEARLQEIQQLQERAKGAGHSEQLKDLQTLISEWPRVSGDEGAQTQLRELVAQIAEVVSDVFGSSKYSPLVPQAPPQDSPTLKKPPSKSTNGQKGTEKKDVPAEPSPEKPTVSAGMGQEALLALLEARVTDLCAELDTIDPALRDSIFLSCEQARSARLREEKRLRAETRRAERKQKHLERALAEPPQRPL</sequence>
<reference evidence="3" key="1">
    <citation type="submission" date="2023-10" db="EMBL/GenBank/DDBJ databases">
        <title>Genome assemblies of two species of porcelain crab, Petrolisthes cinctipes and Petrolisthes manimaculis (Anomura: Porcellanidae).</title>
        <authorList>
            <person name="Angst P."/>
        </authorList>
    </citation>
    <scope>NUCLEOTIDE SEQUENCE</scope>
    <source>
        <strain evidence="3">PB745_01</strain>
        <tissue evidence="3">Gill</tissue>
    </source>
</reference>
<evidence type="ECO:0000313" key="3">
    <source>
        <dbReference type="EMBL" id="KAK3876362.1"/>
    </source>
</evidence>
<evidence type="ECO:0000256" key="1">
    <source>
        <dbReference type="SAM" id="Coils"/>
    </source>
</evidence>
<keyword evidence="4" id="KW-1185">Reference proteome</keyword>
<feature type="compositionally biased region" description="Polar residues" evidence="2">
    <location>
        <begin position="324"/>
        <end position="337"/>
    </location>
</feature>
<proteinExistence type="predicted"/>
<dbReference type="EMBL" id="JAWQEG010001833">
    <property type="protein sequence ID" value="KAK3876362.1"/>
    <property type="molecule type" value="Genomic_DNA"/>
</dbReference>
<name>A0AAE1FNC1_PETCI</name>
<feature type="region of interest" description="Disordered" evidence="2">
    <location>
        <begin position="77"/>
        <end position="116"/>
    </location>
</feature>
<protein>
    <submittedName>
        <fullName evidence="3">Uncharacterized protein</fullName>
    </submittedName>
</protein>
<feature type="compositionally biased region" description="Basic and acidic residues" evidence="2">
    <location>
        <begin position="88"/>
        <end position="102"/>
    </location>
</feature>
<dbReference type="AlphaFoldDB" id="A0AAE1FNC1"/>